<evidence type="ECO:0000313" key="2">
    <source>
        <dbReference type="EMBL" id="PWJ12481.1"/>
    </source>
</evidence>
<dbReference type="Proteomes" id="UP000251571">
    <property type="component" value="Unassembled WGS sequence"/>
</dbReference>
<feature type="chain" id="PRO_5036327038" description="DUF5333 domain-containing protein" evidence="1">
    <location>
        <begin position="19"/>
        <end position="128"/>
    </location>
</feature>
<keyword evidence="1" id="KW-0732">Signal</keyword>
<reference evidence="3 5" key="1">
    <citation type="submission" date="2016-10" db="EMBL/GenBank/DDBJ databases">
        <authorList>
            <person name="Cai Z."/>
        </authorList>
    </citation>
    <scope>NUCLEOTIDE SEQUENCE [LARGE SCALE GENOMIC DNA]</scope>
    <source>
        <strain evidence="3 5">DSM 25227</strain>
    </source>
</reference>
<dbReference type="Proteomes" id="UP000245839">
    <property type="component" value="Unassembled WGS sequence"/>
</dbReference>
<proteinExistence type="predicted"/>
<dbReference type="EMBL" id="QGDJ01000016">
    <property type="protein sequence ID" value="PWJ12481.1"/>
    <property type="molecule type" value="Genomic_DNA"/>
</dbReference>
<dbReference type="AlphaFoldDB" id="A0A2Y9C370"/>
<evidence type="ECO:0000313" key="5">
    <source>
        <dbReference type="Proteomes" id="UP000251571"/>
    </source>
</evidence>
<reference evidence="2 4" key="2">
    <citation type="submission" date="2018-03" db="EMBL/GenBank/DDBJ databases">
        <title>Genomic Encyclopedia of Archaeal and Bacterial Type Strains, Phase II (KMG-II): from individual species to whole genera.</title>
        <authorList>
            <person name="Goeker M."/>
        </authorList>
    </citation>
    <scope>NUCLEOTIDE SEQUENCE [LARGE SCALE GENOMIC DNA]</scope>
    <source>
        <strain evidence="2 4">DSM 25227</strain>
    </source>
</reference>
<dbReference type="RefSeq" id="WP_109566154.1">
    <property type="nucleotide sequence ID" value="NZ_QGDJ01000016.1"/>
</dbReference>
<dbReference type="Pfam" id="PF17267">
    <property type="entry name" value="DUF5333"/>
    <property type="match status" value="1"/>
</dbReference>
<evidence type="ECO:0008006" key="6">
    <source>
        <dbReference type="Google" id="ProtNLM"/>
    </source>
</evidence>
<protein>
    <recommendedName>
        <fullName evidence="6">DUF5333 domain-containing protein</fullName>
    </recommendedName>
</protein>
<name>A0A2Y9C370_9RHOB</name>
<dbReference type="EMBL" id="UETC01000016">
    <property type="protein sequence ID" value="SSA50962.1"/>
    <property type="molecule type" value="Genomic_DNA"/>
</dbReference>
<evidence type="ECO:0000313" key="3">
    <source>
        <dbReference type="EMBL" id="SSA50962.1"/>
    </source>
</evidence>
<dbReference type="OrthoDB" id="7658992at2"/>
<evidence type="ECO:0000313" key="4">
    <source>
        <dbReference type="Proteomes" id="UP000245839"/>
    </source>
</evidence>
<accession>A0A2Y9C370</accession>
<sequence>MPRLALAFAVLFAQPAVAELEQEPRITEGLITVGIAYEISELCPSLDARTIRGLRYLLALKAAARDLGYSDAEIDAFIDDDAAKDRLEAVARARLAAKGARRGDVAAHCRVGEAELAADSQIGRLLSK</sequence>
<keyword evidence="4" id="KW-1185">Reference proteome</keyword>
<organism evidence="3 5">
    <name type="scientific">Jannaschia seohaensis</name>
    <dbReference type="NCBI Taxonomy" id="475081"/>
    <lineage>
        <taxon>Bacteria</taxon>
        <taxon>Pseudomonadati</taxon>
        <taxon>Pseudomonadota</taxon>
        <taxon>Alphaproteobacteria</taxon>
        <taxon>Rhodobacterales</taxon>
        <taxon>Roseobacteraceae</taxon>
        <taxon>Jannaschia</taxon>
    </lineage>
</organism>
<feature type="signal peptide" evidence="1">
    <location>
        <begin position="1"/>
        <end position="18"/>
    </location>
</feature>
<gene>
    <name evidence="2" type="ORF">BCF38_11639</name>
    <name evidence="3" type="ORF">SAMN05421539_11639</name>
</gene>
<dbReference type="InterPro" id="IPR020349">
    <property type="entry name" value="Uncharacterised_14.7kDa"/>
</dbReference>
<evidence type="ECO:0000256" key="1">
    <source>
        <dbReference type="SAM" id="SignalP"/>
    </source>
</evidence>